<name>A0AAD5Q6G3_PYTIN</name>
<feature type="transmembrane region" description="Helical" evidence="5">
    <location>
        <begin position="123"/>
        <end position="143"/>
    </location>
</feature>
<feature type="region of interest" description="Disordered" evidence="6">
    <location>
        <begin position="1"/>
        <end position="54"/>
    </location>
</feature>
<comment type="subcellular location">
    <subcellularLocation>
        <location evidence="1">Membrane</location>
        <topology evidence="1">Multi-pass membrane protein</topology>
    </subcellularLocation>
    <subcellularLocation>
        <location evidence="5">Mitochondrion inner membrane</location>
        <topology evidence="5">Multi-pass membrane protein</topology>
    </subcellularLocation>
</comment>
<comment type="caution">
    <text evidence="7">The sequence shown here is derived from an EMBL/GenBank/DDBJ whole genome shotgun (WGS) entry which is preliminary data.</text>
</comment>
<dbReference type="GO" id="GO:0008320">
    <property type="term" value="F:protein transmembrane transporter activity"/>
    <property type="evidence" value="ECO:0007669"/>
    <property type="project" value="UniProtKB-UniRule"/>
</dbReference>
<protein>
    <recommendedName>
        <fullName evidence="5">Mitochondrial import inner membrane translocase subunit TIM22</fullName>
    </recommendedName>
</protein>
<evidence type="ECO:0000313" key="8">
    <source>
        <dbReference type="Proteomes" id="UP001209570"/>
    </source>
</evidence>
<dbReference type="Proteomes" id="UP001209570">
    <property type="component" value="Unassembled WGS sequence"/>
</dbReference>
<evidence type="ECO:0000256" key="6">
    <source>
        <dbReference type="SAM" id="MobiDB-lite"/>
    </source>
</evidence>
<keyword evidence="5" id="KW-0653">Protein transport</keyword>
<dbReference type="GO" id="GO:0042721">
    <property type="term" value="C:TIM22 mitochondrial import inner membrane insertion complex"/>
    <property type="evidence" value="ECO:0007669"/>
    <property type="project" value="UniProtKB-UniRule"/>
</dbReference>
<evidence type="ECO:0000256" key="1">
    <source>
        <dbReference type="ARBA" id="ARBA00004141"/>
    </source>
</evidence>
<keyword evidence="5" id="KW-0813">Transport</keyword>
<feature type="region of interest" description="Disordered" evidence="6">
    <location>
        <begin position="203"/>
        <end position="222"/>
    </location>
</feature>
<keyword evidence="2 5" id="KW-0812">Transmembrane</keyword>
<evidence type="ECO:0000256" key="2">
    <source>
        <dbReference type="ARBA" id="ARBA00022692"/>
    </source>
</evidence>
<dbReference type="Pfam" id="PF02466">
    <property type="entry name" value="Tim17"/>
    <property type="match status" value="1"/>
</dbReference>
<dbReference type="GO" id="GO:0045039">
    <property type="term" value="P:protein insertion into mitochondrial inner membrane"/>
    <property type="evidence" value="ECO:0007669"/>
    <property type="project" value="UniProtKB-UniRule"/>
</dbReference>
<keyword evidence="8" id="KW-1185">Reference proteome</keyword>
<dbReference type="InterPro" id="IPR039175">
    <property type="entry name" value="TIM22"/>
</dbReference>
<keyword evidence="4 5" id="KW-0472">Membrane</keyword>
<evidence type="ECO:0000256" key="5">
    <source>
        <dbReference type="RuleBase" id="RU367038"/>
    </source>
</evidence>
<evidence type="ECO:0000256" key="3">
    <source>
        <dbReference type="ARBA" id="ARBA00022989"/>
    </source>
</evidence>
<proteinExistence type="inferred from homology"/>
<evidence type="ECO:0000313" key="7">
    <source>
        <dbReference type="EMBL" id="KAJ0399992.1"/>
    </source>
</evidence>
<reference evidence="7" key="1">
    <citation type="submission" date="2021-12" db="EMBL/GenBank/DDBJ databases">
        <title>Prjna785345.</title>
        <authorList>
            <person name="Rujirawat T."/>
            <person name="Krajaejun T."/>
        </authorList>
    </citation>
    <scope>NUCLEOTIDE SEQUENCE</scope>
    <source>
        <strain evidence="7">Pi057C3</strain>
    </source>
</reference>
<keyword evidence="5" id="KW-0811">Translocation</keyword>
<sequence>MKRLRDAWTAAVHSDSVSTAAAPSPDMPPPSSRSHASALALERRRPLATSSKHTSTDCVSSTALMVFRGIGAGIAWTLAVDLYTLVSASDRAWREHLALHAPPATTRRREAAKLLLRACGRNVLMFGGFLTVFGGLTCSMEIVRGRHDVLNPFVGGFASGLVIVPRELHKSPRYMLLSATLCGAAAMGLYQFIPASSAPAPPSAAHAPLPPPAPAPASLAEL</sequence>
<dbReference type="PANTHER" id="PTHR14110:SF18">
    <property type="entry name" value="OUTER ENVELOPE PORE PROTEIN 16-3, CHLOROPLASTIC_MITOCHONDRIAL"/>
    <property type="match status" value="1"/>
</dbReference>
<dbReference type="AlphaFoldDB" id="A0AAD5Q6G3"/>
<accession>A0AAD5Q6G3</accession>
<dbReference type="PANTHER" id="PTHR14110">
    <property type="entry name" value="MITOCHONDRIAL IMPORT INNER MEMBRANE TRANSLOCASE SUBUNIT TIM22"/>
    <property type="match status" value="1"/>
</dbReference>
<keyword evidence="3 5" id="KW-1133">Transmembrane helix</keyword>
<gene>
    <name evidence="7" type="ORF">P43SY_006245</name>
</gene>
<comment type="similarity">
    <text evidence="5">Belongs to the Tim17/Tim22/Tim23 family.</text>
</comment>
<dbReference type="EMBL" id="JAKCXM010000166">
    <property type="protein sequence ID" value="KAJ0399992.1"/>
    <property type="molecule type" value="Genomic_DNA"/>
</dbReference>
<keyword evidence="5" id="KW-0999">Mitochondrion inner membrane</keyword>
<keyword evidence="5" id="KW-0496">Mitochondrion</keyword>
<comment type="caution">
    <text evidence="5">Lacks conserved residue(s) required for the propagation of feature annotation.</text>
</comment>
<organism evidence="7 8">
    <name type="scientific">Pythium insidiosum</name>
    <name type="common">Pythiosis disease agent</name>
    <dbReference type="NCBI Taxonomy" id="114742"/>
    <lineage>
        <taxon>Eukaryota</taxon>
        <taxon>Sar</taxon>
        <taxon>Stramenopiles</taxon>
        <taxon>Oomycota</taxon>
        <taxon>Peronosporomycetes</taxon>
        <taxon>Pythiales</taxon>
        <taxon>Pythiaceae</taxon>
        <taxon>Pythium</taxon>
    </lineage>
</organism>
<evidence type="ECO:0000256" key="4">
    <source>
        <dbReference type="ARBA" id="ARBA00023136"/>
    </source>
</evidence>
<comment type="function">
    <text evidence="5">Essential core component of the TIM22 complex, a complex that mediates the import and insertion of multi-pass transmembrane proteins into the mitochondrial inner membrane. In the TIM22 complex, it constitutes the voltage-activated and signal-gated channel. Forms a twin-pore translocase that uses the membrane potential as external driving force in 2 voltage-dependent steps.</text>
</comment>
<comment type="subunit">
    <text evidence="5">Component of the TIM22 complex.</text>
</comment>